<sequence length="48" mass="5463">MLPHVRALSEQTQRGLSSTRRVDGRVVIPFLDTISTPVRTNDEVWDRG</sequence>
<dbReference type="RefSeq" id="WP_203752678.1">
    <property type="nucleotide sequence ID" value="NZ_BONK01000006.1"/>
</dbReference>
<dbReference type="AlphaFoldDB" id="A0A919P484"/>
<accession>A0A919P484</accession>
<reference evidence="1" key="1">
    <citation type="submission" date="2021-01" db="EMBL/GenBank/DDBJ databases">
        <title>Whole genome shotgun sequence of Cellulomonas chitinilytica NBRC 110799.</title>
        <authorList>
            <person name="Komaki H."/>
            <person name="Tamura T."/>
        </authorList>
    </citation>
    <scope>NUCLEOTIDE SEQUENCE</scope>
    <source>
        <strain evidence="1">NBRC 110799</strain>
    </source>
</reference>
<proteinExistence type="predicted"/>
<dbReference type="EMBL" id="BONK01000006">
    <property type="protein sequence ID" value="GIG21316.1"/>
    <property type="molecule type" value="Genomic_DNA"/>
</dbReference>
<organism evidence="1 2">
    <name type="scientific">Cellulomonas chitinilytica</name>
    <dbReference type="NCBI Taxonomy" id="398759"/>
    <lineage>
        <taxon>Bacteria</taxon>
        <taxon>Bacillati</taxon>
        <taxon>Actinomycetota</taxon>
        <taxon>Actinomycetes</taxon>
        <taxon>Micrococcales</taxon>
        <taxon>Cellulomonadaceae</taxon>
        <taxon>Cellulomonas</taxon>
    </lineage>
</organism>
<name>A0A919P484_9CELL</name>
<protein>
    <submittedName>
        <fullName evidence="1">Uncharacterized protein</fullName>
    </submittedName>
</protein>
<dbReference type="Proteomes" id="UP000632740">
    <property type="component" value="Unassembled WGS sequence"/>
</dbReference>
<evidence type="ECO:0000313" key="1">
    <source>
        <dbReference type="EMBL" id="GIG21316.1"/>
    </source>
</evidence>
<evidence type="ECO:0000313" key="2">
    <source>
        <dbReference type="Proteomes" id="UP000632740"/>
    </source>
</evidence>
<gene>
    <name evidence="1" type="ORF">Cch01nite_20400</name>
</gene>
<comment type="caution">
    <text evidence="1">The sequence shown here is derived from an EMBL/GenBank/DDBJ whole genome shotgun (WGS) entry which is preliminary data.</text>
</comment>
<keyword evidence="2" id="KW-1185">Reference proteome</keyword>